<dbReference type="Pfam" id="PF12697">
    <property type="entry name" value="Abhydrolase_6"/>
    <property type="match status" value="1"/>
</dbReference>
<dbReference type="eggNOG" id="COG2267">
    <property type="taxonomic scope" value="Bacteria"/>
</dbReference>
<dbReference type="PANTHER" id="PTHR37017">
    <property type="entry name" value="AB HYDROLASE-1 DOMAIN-CONTAINING PROTEIN-RELATED"/>
    <property type="match status" value="1"/>
</dbReference>
<accession>A0A024JUZ1</accession>
<name>A0A024JUZ1_9MYCO</name>
<dbReference type="HOGENOM" id="CLU_046066_3_2_11"/>
<dbReference type="RefSeq" id="WP_036467409.1">
    <property type="nucleotide sequence ID" value="NZ_HG964446.1"/>
</dbReference>
<protein>
    <submittedName>
        <fullName evidence="2">Putative alpha/beta hydrolase family protein</fullName>
    </submittedName>
</protein>
<dbReference type="Gene3D" id="3.40.50.1820">
    <property type="entry name" value="alpha/beta hydrolase"/>
    <property type="match status" value="1"/>
</dbReference>
<dbReference type="InterPro" id="IPR052897">
    <property type="entry name" value="Sec-Metab_Biosynth_Hydrolase"/>
</dbReference>
<sequence>MVQPPTYVLVPGAWQAAWSWRPVAKRLRAVGHRTIGMTLPGLRDGDDPAGYRLRDAVDYIVEKVRDLDNVVLVAHSWGGYPATGAAHLLKDTVHKVVYFNAHVPDRGRSLVDENPTEKQELILRLIDESPGGAIAPTLAYVERELMQGVAPQLQQLVAELQTAQPGRYFIDALDIEADGLDVPTAYIASDSDRALPRPAAEFAGRLGVRPAVVPGTHNCILTHPDEAAAAILSA</sequence>
<reference evidence="2" key="2">
    <citation type="submission" date="2014-04" db="EMBL/GenBank/DDBJ databases">
        <authorList>
            <person name="Xu Y.W."/>
            <person name="Yang Q."/>
        </authorList>
    </citation>
    <scope>NUCLEOTIDE SEQUENCE</scope>
    <source>
        <strain evidence="2">DSM 44626</strain>
    </source>
</reference>
<dbReference type="InterPro" id="IPR000073">
    <property type="entry name" value="AB_hydrolase_1"/>
</dbReference>
<dbReference type="AlphaFoldDB" id="A0A024JUZ1"/>
<dbReference type="Proteomes" id="UP000028880">
    <property type="component" value="Unassembled WGS sequence"/>
</dbReference>
<dbReference type="STRING" id="47839.BN973_01804"/>
<dbReference type="SUPFAM" id="SSF53474">
    <property type="entry name" value="alpha/beta-Hydrolases"/>
    <property type="match status" value="1"/>
</dbReference>
<dbReference type="GO" id="GO:0016787">
    <property type="term" value="F:hydrolase activity"/>
    <property type="evidence" value="ECO:0007669"/>
    <property type="project" value="UniProtKB-KW"/>
</dbReference>
<proteinExistence type="predicted"/>
<evidence type="ECO:0000313" key="2">
    <source>
        <dbReference type="EMBL" id="CDO87451.1"/>
    </source>
</evidence>
<evidence type="ECO:0000259" key="1">
    <source>
        <dbReference type="Pfam" id="PF12697"/>
    </source>
</evidence>
<dbReference type="PANTHER" id="PTHR37017:SF11">
    <property type="entry name" value="ESTERASE_LIPASE_THIOESTERASE DOMAIN-CONTAINING PROTEIN"/>
    <property type="match status" value="1"/>
</dbReference>
<feature type="domain" description="AB hydrolase-1" evidence="1">
    <location>
        <begin position="8"/>
        <end position="230"/>
    </location>
</feature>
<gene>
    <name evidence="2" type="ORF">BN973_01804</name>
</gene>
<reference evidence="2" key="1">
    <citation type="journal article" date="2014" name="Genome Announc.">
        <title>Draft Genome Sequence of Mycobacterium triplex DSM 44626.</title>
        <authorList>
            <person name="Sassi M."/>
            <person name="Croce O."/>
            <person name="Robert C."/>
            <person name="Raoult D."/>
            <person name="Drancourt M."/>
        </authorList>
    </citation>
    <scope>NUCLEOTIDE SEQUENCE [LARGE SCALE GENOMIC DNA]</scope>
    <source>
        <strain evidence="2">DSM 44626</strain>
    </source>
</reference>
<keyword evidence="2" id="KW-0378">Hydrolase</keyword>
<organism evidence="2">
    <name type="scientific">Mycobacterium triplex</name>
    <dbReference type="NCBI Taxonomy" id="47839"/>
    <lineage>
        <taxon>Bacteria</taxon>
        <taxon>Bacillati</taxon>
        <taxon>Actinomycetota</taxon>
        <taxon>Actinomycetes</taxon>
        <taxon>Mycobacteriales</taxon>
        <taxon>Mycobacteriaceae</taxon>
        <taxon>Mycobacterium</taxon>
        <taxon>Mycobacterium simiae complex</taxon>
    </lineage>
</organism>
<dbReference type="InterPro" id="IPR029058">
    <property type="entry name" value="AB_hydrolase_fold"/>
</dbReference>
<dbReference type="EMBL" id="HG964446">
    <property type="protein sequence ID" value="CDO87451.1"/>
    <property type="molecule type" value="Genomic_DNA"/>
</dbReference>